<evidence type="ECO:0008006" key="2">
    <source>
        <dbReference type="Google" id="ProtNLM"/>
    </source>
</evidence>
<dbReference type="EMBL" id="SNRY01000942">
    <property type="protein sequence ID" value="KAA6334966.1"/>
    <property type="molecule type" value="Genomic_DNA"/>
</dbReference>
<reference evidence="1" key="1">
    <citation type="submission" date="2019-03" db="EMBL/GenBank/DDBJ databases">
        <title>Single cell metagenomics reveals metabolic interactions within the superorganism composed of flagellate Streblomastix strix and complex community of Bacteroidetes bacteria on its surface.</title>
        <authorList>
            <person name="Treitli S.C."/>
            <person name="Kolisko M."/>
            <person name="Husnik F."/>
            <person name="Keeling P."/>
            <person name="Hampl V."/>
        </authorList>
    </citation>
    <scope>NUCLEOTIDE SEQUENCE</scope>
    <source>
        <strain evidence="1">STM</strain>
    </source>
</reference>
<organism evidence="1">
    <name type="scientific">termite gut metagenome</name>
    <dbReference type="NCBI Taxonomy" id="433724"/>
    <lineage>
        <taxon>unclassified sequences</taxon>
        <taxon>metagenomes</taxon>
        <taxon>organismal metagenomes</taxon>
    </lineage>
</organism>
<comment type="caution">
    <text evidence="1">The sequence shown here is derived from an EMBL/GenBank/DDBJ whole genome shotgun (WGS) entry which is preliminary data.</text>
</comment>
<name>A0A5J4RLI2_9ZZZZ</name>
<gene>
    <name evidence="1" type="ORF">EZS27_016774</name>
</gene>
<evidence type="ECO:0000313" key="1">
    <source>
        <dbReference type="EMBL" id="KAA6334966.1"/>
    </source>
</evidence>
<protein>
    <recommendedName>
        <fullName evidence="2">Four helix bundle protein</fullName>
    </recommendedName>
</protein>
<accession>A0A5J4RLI2</accession>
<dbReference type="AlphaFoldDB" id="A0A5J4RLI2"/>
<proteinExistence type="predicted"/>
<sequence length="99" mass="11777">MSDFLNRIDLQRKVIKIVNKSVYKFQISGLSIMSIKKWKEENRINNDNDIFQLLILISSKLFFLSNKSQEQITEEYKNLTLEVSGFVNQLELLIKKRYC</sequence>